<name>A0ABT7Y8I0_9BACT</name>
<reference evidence="3" key="1">
    <citation type="submission" date="2023-06" db="EMBL/GenBank/DDBJ databases">
        <title>Robiginitalea aurantiacus sp. nov. and Algoriphagus sediminis sp. nov., isolated from coastal sediment.</title>
        <authorList>
            <person name="Zhou Z.Y."/>
            <person name="An J."/>
            <person name="Jia Y.W."/>
            <person name="Du Z.J."/>
        </authorList>
    </citation>
    <scope>NUCLEOTIDE SEQUENCE</scope>
    <source>
        <strain evidence="3">C2-7</strain>
    </source>
</reference>
<comment type="caution">
    <text evidence="3">The sequence shown here is derived from an EMBL/GenBank/DDBJ whole genome shotgun (WGS) entry which is preliminary data.</text>
</comment>
<sequence length="273" mass="31708">MKTLFTFLLAFFISIGTFAQVNCEAYKYMGDSLKYEACKEAEKRAGHYQFSYEYQNALDKALAIDSTFSDAYKYKSTAYLKAGNFIEWKKLMDKAVELDPESHLFYRGWCRFQFFRDYKGAIEDIERLDSLADYDIGFGQNGYYHLQTTRALCYKQIGQQAKAISIFESCLDDPEFIHGPYFYVHLGVLYLEQKSFAKAEKYLLLQQEENDLAENRFYLARVYLAQGRTADALSNLEIAKEKYENGLSFFDPYGPQVDQIFLEDIETALASLK</sequence>
<gene>
    <name evidence="3" type="ORF">QVH07_01520</name>
</gene>
<evidence type="ECO:0000256" key="2">
    <source>
        <dbReference type="SAM" id="SignalP"/>
    </source>
</evidence>
<dbReference type="Proteomes" id="UP001171916">
    <property type="component" value="Unassembled WGS sequence"/>
</dbReference>
<organism evidence="3 4">
    <name type="scientific">Algoriphagus sediminis</name>
    <dbReference type="NCBI Taxonomy" id="3057113"/>
    <lineage>
        <taxon>Bacteria</taxon>
        <taxon>Pseudomonadati</taxon>
        <taxon>Bacteroidota</taxon>
        <taxon>Cytophagia</taxon>
        <taxon>Cytophagales</taxon>
        <taxon>Cyclobacteriaceae</taxon>
        <taxon>Algoriphagus</taxon>
    </lineage>
</organism>
<dbReference type="InterPro" id="IPR011990">
    <property type="entry name" value="TPR-like_helical_dom_sf"/>
</dbReference>
<feature type="chain" id="PRO_5046390982" description="Tetratricopeptide repeat protein" evidence="2">
    <location>
        <begin position="20"/>
        <end position="273"/>
    </location>
</feature>
<evidence type="ECO:0008006" key="5">
    <source>
        <dbReference type="Google" id="ProtNLM"/>
    </source>
</evidence>
<dbReference type="PROSITE" id="PS50005">
    <property type="entry name" value="TPR"/>
    <property type="match status" value="1"/>
</dbReference>
<keyword evidence="4" id="KW-1185">Reference proteome</keyword>
<proteinExistence type="predicted"/>
<dbReference type="RefSeq" id="WP_289998359.1">
    <property type="nucleotide sequence ID" value="NZ_JAUEPH010000001.1"/>
</dbReference>
<feature type="signal peptide" evidence="2">
    <location>
        <begin position="1"/>
        <end position="19"/>
    </location>
</feature>
<dbReference type="Pfam" id="PF13174">
    <property type="entry name" value="TPR_6"/>
    <property type="match status" value="1"/>
</dbReference>
<dbReference type="EMBL" id="JAUEPH010000001">
    <property type="protein sequence ID" value="MDN3202802.1"/>
    <property type="molecule type" value="Genomic_DNA"/>
</dbReference>
<feature type="repeat" description="TPR" evidence="1">
    <location>
        <begin position="69"/>
        <end position="102"/>
    </location>
</feature>
<evidence type="ECO:0000256" key="1">
    <source>
        <dbReference type="PROSITE-ProRule" id="PRU00339"/>
    </source>
</evidence>
<keyword evidence="1" id="KW-0802">TPR repeat</keyword>
<accession>A0ABT7Y8I0</accession>
<dbReference type="InterPro" id="IPR019734">
    <property type="entry name" value="TPR_rpt"/>
</dbReference>
<dbReference type="SUPFAM" id="SSF48452">
    <property type="entry name" value="TPR-like"/>
    <property type="match status" value="2"/>
</dbReference>
<dbReference type="Pfam" id="PF13181">
    <property type="entry name" value="TPR_8"/>
    <property type="match status" value="2"/>
</dbReference>
<evidence type="ECO:0000313" key="4">
    <source>
        <dbReference type="Proteomes" id="UP001171916"/>
    </source>
</evidence>
<evidence type="ECO:0000313" key="3">
    <source>
        <dbReference type="EMBL" id="MDN3202802.1"/>
    </source>
</evidence>
<dbReference type="Gene3D" id="1.25.40.10">
    <property type="entry name" value="Tetratricopeptide repeat domain"/>
    <property type="match status" value="1"/>
</dbReference>
<protein>
    <recommendedName>
        <fullName evidence="5">Tetratricopeptide repeat protein</fullName>
    </recommendedName>
</protein>
<keyword evidence="2" id="KW-0732">Signal</keyword>